<evidence type="ECO:0000313" key="3">
    <source>
        <dbReference type="EMBL" id="RRR24158.1"/>
    </source>
</evidence>
<proteinExistence type="predicted"/>
<dbReference type="KEGG" id="bsau:DWV08_12880"/>
<name>A0A345YR65_9MICO</name>
<keyword evidence="1" id="KW-0812">Transmembrane</keyword>
<protein>
    <submittedName>
        <fullName evidence="3">Uncharacterized protein</fullName>
    </submittedName>
</protein>
<reference evidence="2 4" key="1">
    <citation type="submission" date="2018-07" db="EMBL/GenBank/DDBJ databases">
        <title>Brachybacterium saurashtrense DSM 23186 genome sequence.</title>
        <authorList>
            <person name="Guo L."/>
        </authorList>
    </citation>
    <scope>NUCLEOTIDE SEQUENCE [LARGE SCALE GENOMIC DNA]</scope>
    <source>
        <strain evidence="2 4">DSM 23186</strain>
    </source>
</reference>
<accession>A0A345YR65</accession>
<evidence type="ECO:0000313" key="2">
    <source>
        <dbReference type="EMBL" id="AXK46417.1"/>
    </source>
</evidence>
<evidence type="ECO:0000313" key="4">
    <source>
        <dbReference type="Proteomes" id="UP000254236"/>
    </source>
</evidence>
<keyword evidence="4" id="KW-1185">Reference proteome</keyword>
<gene>
    <name evidence="2" type="ORF">DWV08_12880</name>
    <name evidence="3" type="ORF">DXU92_04630</name>
</gene>
<reference evidence="3 5" key="2">
    <citation type="submission" date="2018-08" db="EMBL/GenBank/DDBJ databases">
        <title>Brachybacterium saurashtrense DSM 23186.</title>
        <authorList>
            <person name="Li Y."/>
        </authorList>
    </citation>
    <scope>NUCLEOTIDE SEQUENCE [LARGE SCALE GENOMIC DNA]</scope>
    <source>
        <strain evidence="3 5">DSM 23186</strain>
    </source>
</reference>
<evidence type="ECO:0000256" key="1">
    <source>
        <dbReference type="SAM" id="Phobius"/>
    </source>
</evidence>
<dbReference type="Proteomes" id="UP000282185">
    <property type="component" value="Unassembled WGS sequence"/>
</dbReference>
<organism evidence="3 5">
    <name type="scientific">Brachybacterium saurashtrense</name>
    <dbReference type="NCBI Taxonomy" id="556288"/>
    <lineage>
        <taxon>Bacteria</taxon>
        <taxon>Bacillati</taxon>
        <taxon>Actinomycetota</taxon>
        <taxon>Actinomycetes</taxon>
        <taxon>Micrococcales</taxon>
        <taxon>Dermabacteraceae</taxon>
        <taxon>Brachybacterium</taxon>
    </lineage>
</organism>
<dbReference type="OrthoDB" id="9975058at2"/>
<keyword evidence="1" id="KW-0472">Membrane</keyword>
<evidence type="ECO:0000313" key="5">
    <source>
        <dbReference type="Proteomes" id="UP000282185"/>
    </source>
</evidence>
<dbReference type="EMBL" id="CP031356">
    <property type="protein sequence ID" value="AXK46417.1"/>
    <property type="molecule type" value="Genomic_DNA"/>
</dbReference>
<sequence>MTLKNPPAGYPVMSGIILTTLITAIVHLSFGIPLFVLNGVGYLGLLVLLYAPLATLERFRPVVRYVLIGYTVLTIVLYFVMAPLMAVGLLTKAVEAVLVALLVVEASQARRTTP</sequence>
<dbReference type="AlphaFoldDB" id="A0A345YR65"/>
<dbReference type="EMBL" id="QSWH01000002">
    <property type="protein sequence ID" value="RRR24158.1"/>
    <property type="molecule type" value="Genomic_DNA"/>
</dbReference>
<feature type="transmembrane region" description="Helical" evidence="1">
    <location>
        <begin position="32"/>
        <end position="50"/>
    </location>
</feature>
<dbReference type="Proteomes" id="UP000254236">
    <property type="component" value="Chromosome"/>
</dbReference>
<feature type="transmembrane region" description="Helical" evidence="1">
    <location>
        <begin position="7"/>
        <end position="26"/>
    </location>
</feature>
<dbReference type="RefSeq" id="WP_115414167.1">
    <property type="nucleotide sequence ID" value="NZ_CP031356.1"/>
</dbReference>
<keyword evidence="1" id="KW-1133">Transmembrane helix</keyword>
<feature type="transmembrane region" description="Helical" evidence="1">
    <location>
        <begin position="62"/>
        <end position="80"/>
    </location>
</feature>